<accession>A0ABV4BFU9</accession>
<protein>
    <submittedName>
        <fullName evidence="2">ACT domain-containing protein</fullName>
    </submittedName>
</protein>
<reference evidence="2 3" key="1">
    <citation type="submission" date="2024-05" db="EMBL/GenBank/DDBJ databases">
        <title>Genome Sequence and Characterization of the New Strain Purple Sulfur Bacterium of Genus Thioalkalicoccus.</title>
        <authorList>
            <person name="Bryantseva I.A."/>
            <person name="Kyndt J.A."/>
            <person name="Imhoff J.F."/>
        </authorList>
    </citation>
    <scope>NUCLEOTIDE SEQUENCE [LARGE SCALE GENOMIC DNA]</scope>
    <source>
        <strain evidence="2 3">Um2</strain>
    </source>
</reference>
<proteinExistence type="predicted"/>
<keyword evidence="3" id="KW-1185">Reference proteome</keyword>
<dbReference type="SUPFAM" id="SSF55021">
    <property type="entry name" value="ACT-like"/>
    <property type="match status" value="2"/>
</dbReference>
<dbReference type="Proteomes" id="UP001564408">
    <property type="component" value="Unassembled WGS sequence"/>
</dbReference>
<dbReference type="PANTHER" id="PTHR34875">
    <property type="entry name" value="UPF0237 PROTEIN MJ1558"/>
    <property type="match status" value="1"/>
</dbReference>
<dbReference type="PANTHER" id="PTHR34875:SF6">
    <property type="entry name" value="UPF0237 PROTEIN MJ1558"/>
    <property type="match status" value="1"/>
</dbReference>
<sequence>MSDWNMLTLVGEDRPGIVAAVTRALFDAGCHLGEASMIRLGGNFTIMLMVRDARPAIGLEEALAPVAADLGLRCHIDPVSGGPHRHLVPNIQVRVVGADRAGIVAEVTEALAATGFNILELESDVCGDPDQPVYIMHIQGCSTEPIEDLTEALAGLRQRGISVEISPVETLIG</sequence>
<evidence type="ECO:0000313" key="2">
    <source>
        <dbReference type="EMBL" id="MEY6433416.1"/>
    </source>
</evidence>
<dbReference type="InterPro" id="IPR050990">
    <property type="entry name" value="UPF0237/GcvR_regulator"/>
</dbReference>
<dbReference type="InterPro" id="IPR002912">
    <property type="entry name" value="ACT_dom"/>
</dbReference>
<feature type="domain" description="ACT" evidence="1">
    <location>
        <begin position="92"/>
        <end position="168"/>
    </location>
</feature>
<dbReference type="RefSeq" id="WP_369667799.1">
    <property type="nucleotide sequence ID" value="NZ_JBDKXB010000021.1"/>
</dbReference>
<gene>
    <name evidence="2" type="ORF">ABC977_13490</name>
</gene>
<comment type="caution">
    <text evidence="2">The sequence shown here is derived from an EMBL/GenBank/DDBJ whole genome shotgun (WGS) entry which is preliminary data.</text>
</comment>
<dbReference type="Pfam" id="PF13740">
    <property type="entry name" value="ACT_6"/>
    <property type="match status" value="1"/>
</dbReference>
<dbReference type="Gene3D" id="3.30.70.260">
    <property type="match status" value="2"/>
</dbReference>
<evidence type="ECO:0000259" key="1">
    <source>
        <dbReference type="PROSITE" id="PS51671"/>
    </source>
</evidence>
<dbReference type="InterPro" id="IPR045865">
    <property type="entry name" value="ACT-like_dom_sf"/>
</dbReference>
<name>A0ABV4BFU9_9GAMM</name>
<evidence type="ECO:0000313" key="3">
    <source>
        <dbReference type="Proteomes" id="UP001564408"/>
    </source>
</evidence>
<dbReference type="PROSITE" id="PS51671">
    <property type="entry name" value="ACT"/>
    <property type="match status" value="1"/>
</dbReference>
<organism evidence="2 3">
    <name type="scientific">Thioalkalicoccus limnaeus</name>
    <dbReference type="NCBI Taxonomy" id="120681"/>
    <lineage>
        <taxon>Bacteria</taxon>
        <taxon>Pseudomonadati</taxon>
        <taxon>Pseudomonadota</taxon>
        <taxon>Gammaproteobacteria</taxon>
        <taxon>Chromatiales</taxon>
        <taxon>Chromatiaceae</taxon>
        <taxon>Thioalkalicoccus</taxon>
    </lineage>
</organism>
<dbReference type="EMBL" id="JBDKXB010000021">
    <property type="protein sequence ID" value="MEY6433416.1"/>
    <property type="molecule type" value="Genomic_DNA"/>
</dbReference>